<evidence type="ECO:0000256" key="1">
    <source>
        <dbReference type="SAM" id="Phobius"/>
    </source>
</evidence>
<comment type="caution">
    <text evidence="2">The sequence shown here is derived from an EMBL/GenBank/DDBJ whole genome shotgun (WGS) entry which is preliminary data.</text>
</comment>
<dbReference type="Proteomes" id="UP000518300">
    <property type="component" value="Unassembled WGS sequence"/>
</dbReference>
<evidence type="ECO:0000313" key="2">
    <source>
        <dbReference type="EMBL" id="NMO22966.1"/>
    </source>
</evidence>
<dbReference type="RefSeq" id="WP_169352082.1">
    <property type="nucleotide sequence ID" value="NZ_JABBJJ010000503.1"/>
</dbReference>
<feature type="transmembrane region" description="Helical" evidence="1">
    <location>
        <begin position="213"/>
        <end position="233"/>
    </location>
</feature>
<feature type="transmembrane region" description="Helical" evidence="1">
    <location>
        <begin position="48"/>
        <end position="69"/>
    </location>
</feature>
<keyword evidence="1" id="KW-0812">Transmembrane</keyword>
<protein>
    <submittedName>
        <fullName evidence="2">Uncharacterized protein</fullName>
    </submittedName>
</protein>
<feature type="transmembrane region" description="Helical" evidence="1">
    <location>
        <begin position="18"/>
        <end position="36"/>
    </location>
</feature>
<sequence>MSGGSRLTIRRERRQGDLVTGVGFLAFGVGLAFFLFRTERLSGDLKSWWMLGLCVAAGLHFLLSRWQVVVDREAGTARRTLGLGVPLLRTEYSLREFDRVDLYGDEEEAREHVLTQPCAVRLGGPGRALVLAGSNDRQEAVALAEAVSRLLGLGLSVDGGRVRAMEERLSAAPLTDTPPEPPPGSRIYVTRHAQGLQVRLPPQGWSLARKGQAVVAGLIAVGVPAFIMGSWVYKLGVRLPQFLTPIGMSLFIAACGAFLLWRLAGEASLGWTITASSKGLEVSRYGRGENSRPERIPRARLQDINLRPLLTQKQRHIHMPPLRPGSPGDRNVEVAIEHDAGVLALGGGLRRVELEWLEETLRRAVATRRDVASQGPRL</sequence>
<name>A0A848LYQ1_9BACT</name>
<gene>
    <name evidence="2" type="ORF">HG543_50130</name>
</gene>
<proteinExistence type="predicted"/>
<dbReference type="AlphaFoldDB" id="A0A848LYQ1"/>
<keyword evidence="1" id="KW-0472">Membrane</keyword>
<feature type="transmembrane region" description="Helical" evidence="1">
    <location>
        <begin position="239"/>
        <end position="261"/>
    </location>
</feature>
<keyword evidence="3" id="KW-1185">Reference proteome</keyword>
<evidence type="ECO:0000313" key="3">
    <source>
        <dbReference type="Proteomes" id="UP000518300"/>
    </source>
</evidence>
<keyword evidence="1" id="KW-1133">Transmembrane helix</keyword>
<accession>A0A848LYQ1</accession>
<organism evidence="2 3">
    <name type="scientific">Pyxidicoccus fallax</name>
    <dbReference type="NCBI Taxonomy" id="394095"/>
    <lineage>
        <taxon>Bacteria</taxon>
        <taxon>Pseudomonadati</taxon>
        <taxon>Myxococcota</taxon>
        <taxon>Myxococcia</taxon>
        <taxon>Myxococcales</taxon>
        <taxon>Cystobacterineae</taxon>
        <taxon>Myxococcaceae</taxon>
        <taxon>Pyxidicoccus</taxon>
    </lineage>
</organism>
<reference evidence="2 3" key="1">
    <citation type="submission" date="2020-04" db="EMBL/GenBank/DDBJ databases">
        <title>Draft genome of Pyxidicoccus fallax type strain.</title>
        <authorList>
            <person name="Whitworth D.E."/>
        </authorList>
    </citation>
    <scope>NUCLEOTIDE SEQUENCE [LARGE SCALE GENOMIC DNA]</scope>
    <source>
        <strain evidence="2 3">DSM 14698</strain>
    </source>
</reference>
<dbReference type="EMBL" id="JABBJJ010000503">
    <property type="protein sequence ID" value="NMO22966.1"/>
    <property type="molecule type" value="Genomic_DNA"/>
</dbReference>